<keyword evidence="3" id="KW-0479">Metal-binding</keyword>
<proteinExistence type="inferred from homology"/>
<dbReference type="Proteomes" id="UP000886812">
    <property type="component" value="Unassembled WGS sequence"/>
</dbReference>
<dbReference type="GO" id="GO:0046872">
    <property type="term" value="F:metal ion binding"/>
    <property type="evidence" value="ECO:0007669"/>
    <property type="project" value="UniProtKB-KW"/>
</dbReference>
<dbReference type="GO" id="GO:0051539">
    <property type="term" value="F:4 iron, 4 sulfur cluster binding"/>
    <property type="evidence" value="ECO:0007669"/>
    <property type="project" value="UniProtKB-KW"/>
</dbReference>
<dbReference type="SUPFAM" id="SSF142019">
    <property type="entry name" value="Nqo1 FMN-binding domain-like"/>
    <property type="match status" value="1"/>
</dbReference>
<protein>
    <submittedName>
        <fullName evidence="7">NADH-quinone oxidoreductase subunit NuoF</fullName>
    </submittedName>
</protein>
<dbReference type="Pfam" id="PF10589">
    <property type="entry name" value="NADH_4Fe-4S"/>
    <property type="match status" value="1"/>
</dbReference>
<feature type="domain" description="NADH-ubiquinone oxidoreductase 51kDa subunit iron-sulphur binding" evidence="6">
    <location>
        <begin position="355"/>
        <end position="400"/>
    </location>
</feature>
<dbReference type="GO" id="GO:0010181">
    <property type="term" value="F:FMN binding"/>
    <property type="evidence" value="ECO:0007669"/>
    <property type="project" value="InterPro"/>
</dbReference>
<dbReference type="PANTHER" id="PTHR43578">
    <property type="entry name" value="NADH-QUINONE OXIDOREDUCTASE SUBUNIT F"/>
    <property type="match status" value="1"/>
</dbReference>
<dbReference type="InterPro" id="IPR001949">
    <property type="entry name" value="NADH-UbQ_OxRdtase_51kDa_CS"/>
</dbReference>
<reference evidence="7" key="2">
    <citation type="journal article" date="2021" name="PeerJ">
        <title>Extensive microbial diversity within the chicken gut microbiome revealed by metagenomics and culture.</title>
        <authorList>
            <person name="Gilroy R."/>
            <person name="Ravi A."/>
            <person name="Getino M."/>
            <person name="Pursley I."/>
            <person name="Horton D.L."/>
            <person name="Alikhan N.F."/>
            <person name="Baker D."/>
            <person name="Gharbi K."/>
            <person name="Hall N."/>
            <person name="Watson M."/>
            <person name="Adriaenssens E.M."/>
            <person name="Foster-Nyarko E."/>
            <person name="Jarju S."/>
            <person name="Secka A."/>
            <person name="Antonio M."/>
            <person name="Oren A."/>
            <person name="Chaudhuri R.R."/>
            <person name="La Ragione R."/>
            <person name="Hildebrand F."/>
            <person name="Pallen M.J."/>
        </authorList>
    </citation>
    <scope>NUCLEOTIDE SEQUENCE</scope>
    <source>
        <strain evidence="7">10669</strain>
    </source>
</reference>
<dbReference type="AlphaFoldDB" id="A0A9D1NKB9"/>
<dbReference type="InterPro" id="IPR037225">
    <property type="entry name" value="Nuo51_FMN-bd_sf"/>
</dbReference>
<evidence type="ECO:0000256" key="1">
    <source>
        <dbReference type="ARBA" id="ARBA00007523"/>
    </source>
</evidence>
<dbReference type="FunFam" id="1.20.1440.230:FF:000001">
    <property type="entry name" value="Mitochondrial NADH dehydrogenase flavoprotein 1"/>
    <property type="match status" value="1"/>
</dbReference>
<dbReference type="SUPFAM" id="SSF140490">
    <property type="entry name" value="Nqo1C-terminal domain-like"/>
    <property type="match status" value="1"/>
</dbReference>
<evidence type="ECO:0000256" key="3">
    <source>
        <dbReference type="ARBA" id="ARBA00022723"/>
    </source>
</evidence>
<dbReference type="NCBIfam" id="NF010120">
    <property type="entry name" value="PRK13596.1"/>
    <property type="match status" value="1"/>
</dbReference>
<organism evidence="7 8">
    <name type="scientific">Candidatus Spyradosoma merdigallinarum</name>
    <dbReference type="NCBI Taxonomy" id="2840950"/>
    <lineage>
        <taxon>Bacteria</taxon>
        <taxon>Pseudomonadati</taxon>
        <taxon>Verrucomicrobiota</taxon>
        <taxon>Opitutia</taxon>
        <taxon>Opitutia incertae sedis</taxon>
        <taxon>Candidatus Spyradosoma</taxon>
    </lineage>
</organism>
<keyword evidence="4" id="KW-0408">Iron</keyword>
<evidence type="ECO:0000313" key="8">
    <source>
        <dbReference type="Proteomes" id="UP000886812"/>
    </source>
</evidence>
<dbReference type="Gene3D" id="1.20.1440.230">
    <property type="entry name" value="NADH-ubiquinone oxidoreductase 51kDa subunit, iron-sulphur binding domain"/>
    <property type="match status" value="1"/>
</dbReference>
<dbReference type="Pfam" id="PF01512">
    <property type="entry name" value="Complex1_51K"/>
    <property type="match status" value="1"/>
</dbReference>
<dbReference type="InterPro" id="IPR037207">
    <property type="entry name" value="Nuop51_4Fe4S-bd_sf"/>
</dbReference>
<reference evidence="7" key="1">
    <citation type="submission" date="2020-10" db="EMBL/GenBank/DDBJ databases">
        <authorList>
            <person name="Gilroy R."/>
        </authorList>
    </citation>
    <scope>NUCLEOTIDE SEQUENCE</scope>
    <source>
        <strain evidence="7">10669</strain>
    </source>
</reference>
<evidence type="ECO:0000313" key="7">
    <source>
        <dbReference type="EMBL" id="HIV04772.1"/>
    </source>
</evidence>
<keyword evidence="2" id="KW-0004">4Fe-4S</keyword>
<comment type="similarity">
    <text evidence="1">Belongs to the complex I 51 kDa subunit family.</text>
</comment>
<comment type="caution">
    <text evidence="7">The sequence shown here is derived from an EMBL/GenBank/DDBJ whole genome shotgun (WGS) entry which is preliminary data.</text>
</comment>
<dbReference type="PANTHER" id="PTHR43578:SF3">
    <property type="entry name" value="NADH-QUINONE OXIDOREDUCTASE SUBUNIT F"/>
    <property type="match status" value="1"/>
</dbReference>
<keyword evidence="5" id="KW-0411">Iron-sulfur</keyword>
<evidence type="ECO:0000256" key="5">
    <source>
        <dbReference type="ARBA" id="ARBA00023014"/>
    </source>
</evidence>
<name>A0A9D1NKB9_9BACT</name>
<evidence type="ECO:0000256" key="4">
    <source>
        <dbReference type="ARBA" id="ARBA00023004"/>
    </source>
</evidence>
<dbReference type="GO" id="GO:0008137">
    <property type="term" value="F:NADH dehydrogenase (ubiquinone) activity"/>
    <property type="evidence" value="ECO:0007669"/>
    <property type="project" value="InterPro"/>
</dbReference>
<dbReference type="Gene3D" id="3.10.20.600">
    <property type="match status" value="1"/>
</dbReference>
<dbReference type="InterPro" id="IPR011538">
    <property type="entry name" value="Nuo51_FMN-bd"/>
</dbReference>
<dbReference type="InterPro" id="IPR019575">
    <property type="entry name" value="Nuop51_4Fe4S-bd"/>
</dbReference>
<dbReference type="SMART" id="SM00928">
    <property type="entry name" value="NADH_4Fe-4S"/>
    <property type="match status" value="1"/>
</dbReference>
<evidence type="ECO:0000256" key="2">
    <source>
        <dbReference type="ARBA" id="ARBA00022485"/>
    </source>
</evidence>
<dbReference type="FunFam" id="3.40.50.11540:FF:000001">
    <property type="entry name" value="NADH dehydrogenase [ubiquinone] flavoprotein 1, mitochondrial"/>
    <property type="match status" value="1"/>
</dbReference>
<dbReference type="Gene3D" id="6.10.250.1450">
    <property type="match status" value="1"/>
</dbReference>
<dbReference type="EMBL" id="DVOG01000172">
    <property type="protein sequence ID" value="HIV04772.1"/>
    <property type="molecule type" value="Genomic_DNA"/>
</dbReference>
<dbReference type="SUPFAM" id="SSF142984">
    <property type="entry name" value="Nqo1 middle domain-like"/>
    <property type="match status" value="1"/>
</dbReference>
<dbReference type="PROSITE" id="PS00645">
    <property type="entry name" value="COMPLEX1_51K_2"/>
    <property type="match status" value="1"/>
</dbReference>
<gene>
    <name evidence="7" type="primary">nuoF</name>
    <name evidence="7" type="ORF">IAC75_06475</name>
</gene>
<accession>A0A9D1NKB9</accession>
<dbReference type="Gene3D" id="3.40.50.11540">
    <property type="entry name" value="NADH-ubiquinone oxidoreductase 51kDa subunit"/>
    <property type="match status" value="1"/>
</dbReference>
<evidence type="ECO:0000259" key="6">
    <source>
        <dbReference type="SMART" id="SM00928"/>
    </source>
</evidence>
<sequence>MGHFKEPHAKETRLIYKRIGTPGYTTDIDCYIKNGGYETLKKALKAGDPASLCAEVEKAGIKGRGGAGFPAGMKWKFLDRKSGKPIYFVVNADESEPGTHKDRWVIYYDPHQLIEGIVLCSYATQAKQAFIFIRGEFIHGAKILEKAIEEARAKNLVGENILGSGFSLEIVVHRGAGAYVCGEETGLLEALEGKRGQPRIKPPYFPAVLGLYNCPTVVNNVETVCQCLNAIGMGGENFAKIGAKGDAGTRIMNVSGLVAKPGVFEIATGTVTVGELLNDMCGGPLPGRKFKAIIPGGSSMKPLRFDEKYKIKDADGNEKEVSLEDVPLDAASLAACGSSIGTGGMIVFDDSVEMIQALANLTAFYMHESCGQCTPCREGSMWMSRITKRVCDGNGAPEDIDTLKDVADAICGRTICAHGEGEAWPVQGGIAKFRDEYIESIRRRREGEPSPFSGYPLI</sequence>